<keyword evidence="1" id="KW-0808">Transferase</keyword>
<evidence type="ECO:0000313" key="5">
    <source>
        <dbReference type="Proteomes" id="UP001652431"/>
    </source>
</evidence>
<dbReference type="RefSeq" id="WP_158369398.1">
    <property type="nucleotide sequence ID" value="NZ_JAOQJU010000005.1"/>
</dbReference>
<reference evidence="4 5" key="1">
    <citation type="journal article" date="2021" name="ISME Commun">
        <title>Automated analysis of genomic sequences facilitates high-throughput and comprehensive description of bacteria.</title>
        <authorList>
            <person name="Hitch T.C.A."/>
        </authorList>
    </citation>
    <scope>NUCLEOTIDE SEQUENCE [LARGE SCALE GENOMIC DNA]</scope>
    <source>
        <strain evidence="4 5">Sanger_03</strain>
    </source>
</reference>
<dbReference type="PANTHER" id="PTHR43420">
    <property type="entry name" value="ACETYLTRANSFERASE"/>
    <property type="match status" value="1"/>
</dbReference>
<dbReference type="CDD" id="cd04301">
    <property type="entry name" value="NAT_SF"/>
    <property type="match status" value="1"/>
</dbReference>
<dbReference type="SUPFAM" id="SSF55729">
    <property type="entry name" value="Acyl-CoA N-acyltransferases (Nat)"/>
    <property type="match status" value="1"/>
</dbReference>
<dbReference type="InterPro" id="IPR016181">
    <property type="entry name" value="Acyl_CoA_acyltransferase"/>
</dbReference>
<dbReference type="PROSITE" id="PS51186">
    <property type="entry name" value="GNAT"/>
    <property type="match status" value="1"/>
</dbReference>
<keyword evidence="2" id="KW-0012">Acyltransferase</keyword>
<evidence type="ECO:0000256" key="2">
    <source>
        <dbReference type="ARBA" id="ARBA00023315"/>
    </source>
</evidence>
<protein>
    <submittedName>
        <fullName evidence="4">GNAT family N-acetyltransferase</fullName>
    </submittedName>
</protein>
<proteinExistence type="predicted"/>
<dbReference type="Proteomes" id="UP001652431">
    <property type="component" value="Unassembled WGS sequence"/>
</dbReference>
<comment type="caution">
    <text evidence="4">The sequence shown here is derived from an EMBL/GenBank/DDBJ whole genome shotgun (WGS) entry which is preliminary data.</text>
</comment>
<evidence type="ECO:0000259" key="3">
    <source>
        <dbReference type="PROSITE" id="PS51186"/>
    </source>
</evidence>
<dbReference type="PANTHER" id="PTHR43420:SF46">
    <property type="entry name" value="ACETYLTRANSFERASE"/>
    <property type="match status" value="1"/>
</dbReference>
<name>A0ABT2RLP6_9FIRM</name>
<accession>A0ABT2RLP6</accession>
<sequence>MVRKAISSDVEWIEAMYNEHFAYENEHGAFTVFKKGIYPTKKDAEDALCAGALYVYEEEGSIAGSIIVDKVQPTEYRTVTWGKSLTDDKVMVIHLLMVRPCMAGKGIASSLVKYAMELAKRNSCEAIRLDTGSQNIPAVSLYKKLGFRIVSDAPMKVGGAIPHSGHLFLEKILSDSSYML</sequence>
<keyword evidence="5" id="KW-1185">Reference proteome</keyword>
<evidence type="ECO:0000313" key="4">
    <source>
        <dbReference type="EMBL" id="MCU6686321.1"/>
    </source>
</evidence>
<evidence type="ECO:0000256" key="1">
    <source>
        <dbReference type="ARBA" id="ARBA00022679"/>
    </source>
</evidence>
<dbReference type="InterPro" id="IPR000182">
    <property type="entry name" value="GNAT_dom"/>
</dbReference>
<organism evidence="4 5">
    <name type="scientific">Dorea acetigenes</name>
    <dbReference type="NCBI Taxonomy" id="2981787"/>
    <lineage>
        <taxon>Bacteria</taxon>
        <taxon>Bacillati</taxon>
        <taxon>Bacillota</taxon>
        <taxon>Clostridia</taxon>
        <taxon>Lachnospirales</taxon>
        <taxon>Lachnospiraceae</taxon>
        <taxon>Dorea</taxon>
    </lineage>
</organism>
<dbReference type="Pfam" id="PF00583">
    <property type="entry name" value="Acetyltransf_1"/>
    <property type="match status" value="1"/>
</dbReference>
<dbReference type="Gene3D" id="3.40.630.30">
    <property type="match status" value="1"/>
</dbReference>
<dbReference type="InterPro" id="IPR050680">
    <property type="entry name" value="YpeA/RimI_acetyltransf"/>
</dbReference>
<dbReference type="EMBL" id="JAOQJU010000005">
    <property type="protein sequence ID" value="MCU6686321.1"/>
    <property type="molecule type" value="Genomic_DNA"/>
</dbReference>
<feature type="domain" description="N-acetyltransferase" evidence="3">
    <location>
        <begin position="1"/>
        <end position="174"/>
    </location>
</feature>
<gene>
    <name evidence="4" type="ORF">OCV99_07075</name>
</gene>